<dbReference type="AlphaFoldDB" id="A0A286UIH7"/>
<evidence type="ECO:0000256" key="1">
    <source>
        <dbReference type="SAM" id="MobiDB-lite"/>
    </source>
</evidence>
<keyword evidence="5" id="KW-1185">Reference proteome</keyword>
<dbReference type="GO" id="GO:0000166">
    <property type="term" value="F:nucleotide binding"/>
    <property type="evidence" value="ECO:0007669"/>
    <property type="project" value="InterPro"/>
</dbReference>
<protein>
    <submittedName>
        <fullName evidence="4">Oxidoreductase</fullName>
    </submittedName>
</protein>
<dbReference type="InterPro" id="IPR004104">
    <property type="entry name" value="Gfo/Idh/MocA-like_OxRdtase_C"/>
</dbReference>
<dbReference type="Pfam" id="PF02894">
    <property type="entry name" value="GFO_IDH_MocA_C"/>
    <property type="match status" value="1"/>
</dbReference>
<accession>A0A286UIH7</accession>
<dbReference type="PANTHER" id="PTHR43377:SF2">
    <property type="entry name" value="BINDING ROSSMANN FOLD OXIDOREDUCTASE, PUTATIVE (AFU_ORTHOLOGUE AFUA_4G00560)-RELATED"/>
    <property type="match status" value="1"/>
</dbReference>
<organism evidence="4 5">
    <name type="scientific">Pyrrhoderma noxium</name>
    <dbReference type="NCBI Taxonomy" id="2282107"/>
    <lineage>
        <taxon>Eukaryota</taxon>
        <taxon>Fungi</taxon>
        <taxon>Dikarya</taxon>
        <taxon>Basidiomycota</taxon>
        <taxon>Agaricomycotina</taxon>
        <taxon>Agaricomycetes</taxon>
        <taxon>Hymenochaetales</taxon>
        <taxon>Hymenochaetaceae</taxon>
        <taxon>Pyrrhoderma</taxon>
    </lineage>
</organism>
<dbReference type="STRING" id="2282107.A0A286UIH7"/>
<comment type="caution">
    <text evidence="4">The sequence shown here is derived from an EMBL/GenBank/DDBJ whole genome shotgun (WGS) entry which is preliminary data.</text>
</comment>
<dbReference type="SUPFAM" id="SSF51735">
    <property type="entry name" value="NAD(P)-binding Rossmann-fold domains"/>
    <property type="match status" value="1"/>
</dbReference>
<dbReference type="OrthoDB" id="408743at2759"/>
<dbReference type="Gene3D" id="3.30.360.10">
    <property type="entry name" value="Dihydrodipicolinate Reductase, domain 2"/>
    <property type="match status" value="1"/>
</dbReference>
<proteinExistence type="predicted"/>
<dbReference type="SUPFAM" id="SSF55347">
    <property type="entry name" value="Glyceraldehyde-3-phosphate dehydrogenase-like, C-terminal domain"/>
    <property type="match status" value="1"/>
</dbReference>
<reference evidence="4 5" key="1">
    <citation type="journal article" date="2017" name="Mol. Ecol.">
        <title>Comparative and population genomic landscape of Phellinus noxius: A hypervariable fungus causing root rot in trees.</title>
        <authorList>
            <person name="Chung C.L."/>
            <person name="Lee T.J."/>
            <person name="Akiba M."/>
            <person name="Lee H.H."/>
            <person name="Kuo T.H."/>
            <person name="Liu D."/>
            <person name="Ke H.M."/>
            <person name="Yokoi T."/>
            <person name="Roa M.B."/>
            <person name="Lu M.J."/>
            <person name="Chang Y.Y."/>
            <person name="Ann P.J."/>
            <person name="Tsai J.N."/>
            <person name="Chen C.Y."/>
            <person name="Tzean S.S."/>
            <person name="Ota Y."/>
            <person name="Hattori T."/>
            <person name="Sahashi N."/>
            <person name="Liou R.F."/>
            <person name="Kikuchi T."/>
            <person name="Tsai I.J."/>
        </authorList>
    </citation>
    <scope>NUCLEOTIDE SEQUENCE [LARGE SCALE GENOMIC DNA]</scope>
    <source>
        <strain evidence="4 5">FFPRI411160</strain>
    </source>
</reference>
<feature type="domain" description="Gfo/Idh/MocA-like oxidoreductase N-terminal" evidence="2">
    <location>
        <begin position="1"/>
        <end position="58"/>
    </location>
</feature>
<dbReference type="InterPro" id="IPR000683">
    <property type="entry name" value="Gfo/Idh/MocA-like_OxRdtase_N"/>
</dbReference>
<dbReference type="Gene3D" id="3.40.50.720">
    <property type="entry name" value="NAD(P)-binding Rossmann-like Domain"/>
    <property type="match status" value="1"/>
</dbReference>
<dbReference type="InterPro" id="IPR051450">
    <property type="entry name" value="Gfo/Idh/MocA_Oxidoreductases"/>
</dbReference>
<name>A0A286UIH7_9AGAM</name>
<sequence length="382" mass="42998">MLENESVDTLVVTCIDALHHKYIVPALERGIRVISEKPLTTSIENCRLINDTVNRTNGDLTITFNYRYNPVHQTVKQLLSTKNAIGSILSVHFEWLLDTVHGADYFRRWHKQKENSGGLMVHKSGHHFDLVNWWIDDEPVEVAGMGRTAFYGSENGKKFGWVKGEVYERARGSREATNDPFALDIEADETLKALYADAEKEDGYYRDQNVFSSNVTIEDDMSVLVRYSSGATMTYHLTAYSPWEGYRVMFNGSKGRLELTLVESSFRIPQGPKITGGTVHGTEALPNAGEARISVHPLWGKPWEVPVEYEHEGHGGGDERMLSDLFGPRDGESVKSKRQGDEDRQKAGVRDGTMALAIGLAANESFRTREFVKIDERKLGIQ</sequence>
<gene>
    <name evidence="4" type="ORF">PNOK_0420700</name>
</gene>
<dbReference type="InParanoid" id="A0A286UIH7"/>
<evidence type="ECO:0000313" key="4">
    <source>
        <dbReference type="EMBL" id="PAV19274.1"/>
    </source>
</evidence>
<dbReference type="Pfam" id="PF01408">
    <property type="entry name" value="GFO_IDH_MocA"/>
    <property type="match status" value="1"/>
</dbReference>
<evidence type="ECO:0000259" key="3">
    <source>
        <dbReference type="Pfam" id="PF02894"/>
    </source>
</evidence>
<dbReference type="EMBL" id="NBII01000004">
    <property type="protein sequence ID" value="PAV19274.1"/>
    <property type="molecule type" value="Genomic_DNA"/>
</dbReference>
<feature type="region of interest" description="Disordered" evidence="1">
    <location>
        <begin position="309"/>
        <end position="351"/>
    </location>
</feature>
<dbReference type="Proteomes" id="UP000217199">
    <property type="component" value="Unassembled WGS sequence"/>
</dbReference>
<dbReference type="InterPro" id="IPR036291">
    <property type="entry name" value="NAD(P)-bd_dom_sf"/>
</dbReference>
<dbReference type="PANTHER" id="PTHR43377">
    <property type="entry name" value="BILIVERDIN REDUCTASE A"/>
    <property type="match status" value="1"/>
</dbReference>
<evidence type="ECO:0000313" key="5">
    <source>
        <dbReference type="Proteomes" id="UP000217199"/>
    </source>
</evidence>
<feature type="domain" description="Gfo/Idh/MocA-like oxidoreductase C-terminal" evidence="3">
    <location>
        <begin position="82"/>
        <end position="271"/>
    </location>
</feature>
<evidence type="ECO:0000259" key="2">
    <source>
        <dbReference type="Pfam" id="PF01408"/>
    </source>
</evidence>
<feature type="compositionally biased region" description="Basic and acidic residues" evidence="1">
    <location>
        <begin position="309"/>
        <end position="349"/>
    </location>
</feature>